<feature type="transmembrane region" description="Helical" evidence="1">
    <location>
        <begin position="12"/>
        <end position="34"/>
    </location>
</feature>
<dbReference type="Proteomes" id="UP000551501">
    <property type="component" value="Unassembled WGS sequence"/>
</dbReference>
<keyword evidence="1" id="KW-0472">Membrane</keyword>
<name>A0A840ESW3_9ACTN</name>
<gene>
    <name evidence="2" type="ORF">BKA16_000020</name>
</gene>
<protein>
    <submittedName>
        <fullName evidence="2">Vacuolar-type H+-ATPase subunit I/STV1</fullName>
    </submittedName>
</protein>
<dbReference type="EMBL" id="JACIFP010000001">
    <property type="protein sequence ID" value="MBB4133468.1"/>
    <property type="molecule type" value="Genomic_DNA"/>
</dbReference>
<feature type="transmembrane region" description="Helical" evidence="1">
    <location>
        <begin position="82"/>
        <end position="100"/>
    </location>
</feature>
<evidence type="ECO:0000256" key="1">
    <source>
        <dbReference type="SAM" id="Phobius"/>
    </source>
</evidence>
<evidence type="ECO:0000313" key="3">
    <source>
        <dbReference type="Proteomes" id="UP000551501"/>
    </source>
</evidence>
<keyword evidence="3" id="KW-1185">Reference proteome</keyword>
<accession>A0A840ESW3</accession>
<keyword evidence="1" id="KW-0812">Transmembrane</keyword>
<reference evidence="2 3" key="1">
    <citation type="submission" date="2020-08" db="EMBL/GenBank/DDBJ databases">
        <title>Sequencing the genomes of 1000 actinobacteria strains.</title>
        <authorList>
            <person name="Klenk H.-P."/>
        </authorList>
    </citation>
    <scope>NUCLEOTIDE SEQUENCE [LARGE SCALE GENOMIC DNA]</scope>
    <source>
        <strain evidence="2 3">DSM 45298</strain>
    </source>
</reference>
<organism evidence="2 3">
    <name type="scientific">Gordonia humi</name>
    <dbReference type="NCBI Taxonomy" id="686429"/>
    <lineage>
        <taxon>Bacteria</taxon>
        <taxon>Bacillati</taxon>
        <taxon>Actinomycetota</taxon>
        <taxon>Actinomycetes</taxon>
        <taxon>Mycobacteriales</taxon>
        <taxon>Gordoniaceae</taxon>
        <taxon>Gordonia</taxon>
    </lineage>
</organism>
<evidence type="ECO:0000313" key="2">
    <source>
        <dbReference type="EMBL" id="MBB4133468.1"/>
    </source>
</evidence>
<proteinExistence type="predicted"/>
<feature type="transmembrane region" description="Helical" evidence="1">
    <location>
        <begin position="46"/>
        <end position="70"/>
    </location>
</feature>
<dbReference type="AlphaFoldDB" id="A0A840ESW3"/>
<dbReference type="RefSeq" id="WP_183368651.1">
    <property type="nucleotide sequence ID" value="NZ_BAABHL010000001.1"/>
</dbReference>
<comment type="caution">
    <text evidence="2">The sequence shown here is derived from an EMBL/GenBank/DDBJ whole genome shotgun (WGS) entry which is preliminary data.</text>
</comment>
<keyword evidence="1" id="KW-1133">Transmembrane helix</keyword>
<sequence>MEPGPESISRAIALALAAGVWSAVWIGVFVWILADHPGKTLPTVAILAVCAAAWAFPGAWLDLAVGFVAAGVGVGLAHLVDAWVLLPCLAIAVFACLRWWRRVAPRIRLYRSGVRGVGRVVAVDADVAPERLSSETSHTKVRYEVRFRPAAGGDAHTVSGRETFEVGHQPRVRDVVDVYYLPDDADRAVAVFRHRPMSERA</sequence>